<protein>
    <submittedName>
        <fullName evidence="1">Uncharacterized protein</fullName>
    </submittedName>
</protein>
<evidence type="ECO:0000313" key="1">
    <source>
        <dbReference type="EMBL" id="AJW70614.1"/>
    </source>
</evidence>
<organism evidence="1 2">
    <name type="scientific">Nitrosopumilus adriaticus</name>
    <dbReference type="NCBI Taxonomy" id="1580092"/>
    <lineage>
        <taxon>Archaea</taxon>
        <taxon>Nitrososphaerota</taxon>
        <taxon>Nitrososphaeria</taxon>
        <taxon>Nitrosopumilales</taxon>
        <taxon>Nitrosopumilaceae</taxon>
        <taxon>Nitrosopumilus</taxon>
    </lineage>
</organism>
<sequence length="41" mass="5226">MNYKIMRTYYKITIRQRYYVQDKQTCHYKSNILPYKMVKKS</sequence>
<proteinExistence type="predicted"/>
<evidence type="ECO:0000313" key="2">
    <source>
        <dbReference type="Proteomes" id="UP000032408"/>
    </source>
</evidence>
<dbReference type="STRING" id="1580092.NADRNF5_0920"/>
<name>A0A0D5C1E5_9ARCH</name>
<reference evidence="2" key="1">
    <citation type="submission" date="2015-03" db="EMBL/GenBank/DDBJ databases">
        <title>Characterization of two novel Thaumarchaeota isolated from the Northern Adriatic Sea.</title>
        <authorList>
            <person name="Bayer B."/>
            <person name="Vojvoda J."/>
            <person name="Offre P."/>
            <person name="Srivastava A."/>
            <person name="Elisabeth N."/>
            <person name="Garcia J.A.L."/>
            <person name="Schleper C."/>
            <person name="Herndl G.J."/>
        </authorList>
    </citation>
    <scope>NUCLEOTIDE SEQUENCE [LARGE SCALE GENOMIC DNA]</scope>
    <source>
        <strain evidence="2">NF5</strain>
    </source>
</reference>
<dbReference type="Proteomes" id="UP000032408">
    <property type="component" value="Chromosome"/>
</dbReference>
<reference evidence="1 2" key="2">
    <citation type="journal article" date="2016" name="ISME J.">
        <title>Physiological and genomic characterization of two novel marine thaumarchaeal strains indicates niche differentiation.</title>
        <authorList>
            <person name="Bayer B."/>
            <person name="Vojvoda J."/>
            <person name="Offre P."/>
            <person name="Alves R.J."/>
            <person name="Elisabeth N.H."/>
            <person name="Garcia J.A."/>
            <person name="Volland J.M."/>
            <person name="Srivastava A."/>
            <person name="Schleper C."/>
            <person name="Herndl G.J."/>
        </authorList>
    </citation>
    <scope>NUCLEOTIDE SEQUENCE [LARGE SCALE GENOMIC DNA]</scope>
    <source>
        <strain evidence="1 2">NF5</strain>
    </source>
</reference>
<dbReference type="AlphaFoldDB" id="A0A0D5C1E5"/>
<accession>A0A0D5C1E5</accession>
<keyword evidence="2" id="KW-1185">Reference proteome</keyword>
<gene>
    <name evidence="1" type="ORF">NADRNF5_0920</name>
</gene>
<dbReference type="HOGENOM" id="CLU_3263614_0_0_2"/>
<dbReference type="EMBL" id="CP011070">
    <property type="protein sequence ID" value="AJW70614.1"/>
    <property type="molecule type" value="Genomic_DNA"/>
</dbReference>
<dbReference type="KEGG" id="nin:NADRNF5_0920"/>